<dbReference type="SUPFAM" id="SSF51316">
    <property type="entry name" value="Mss4-like"/>
    <property type="match status" value="1"/>
</dbReference>
<gene>
    <name evidence="6" type="ORF">M406DRAFT_262673</name>
</gene>
<dbReference type="GO" id="GO:0016846">
    <property type="term" value="F:carbon-sulfur lyase activity"/>
    <property type="evidence" value="ECO:0007669"/>
    <property type="project" value="InterPro"/>
</dbReference>
<dbReference type="EMBL" id="MU032349">
    <property type="protein sequence ID" value="KAF3763916.1"/>
    <property type="molecule type" value="Genomic_DNA"/>
</dbReference>
<dbReference type="AlphaFoldDB" id="A0A9P4XZS8"/>
<comment type="similarity">
    <text evidence="1">Belongs to the Gfa family.</text>
</comment>
<sequence>MDDEAWKREHPYRKPEGEDDFKAEWEGSCHCGKVHYLLGRAKPLASKYCHCKDCQTMHAAAFQWATIFHKSDLRFTNGTEGLAYYSSTLRQPVHSTPCKVYCGTCHTPIMDEGRNMIMLFPELLKGLRGTEEGREGFRVREHICWPGRVVDEGVFEGDGVRKWAGVDGRSELLDDGNGKA</sequence>
<organism evidence="6 7">
    <name type="scientific">Cryphonectria parasitica (strain ATCC 38755 / EP155)</name>
    <dbReference type="NCBI Taxonomy" id="660469"/>
    <lineage>
        <taxon>Eukaryota</taxon>
        <taxon>Fungi</taxon>
        <taxon>Dikarya</taxon>
        <taxon>Ascomycota</taxon>
        <taxon>Pezizomycotina</taxon>
        <taxon>Sordariomycetes</taxon>
        <taxon>Sordariomycetidae</taxon>
        <taxon>Diaporthales</taxon>
        <taxon>Cryphonectriaceae</taxon>
        <taxon>Cryphonectria-Endothia species complex</taxon>
        <taxon>Cryphonectria</taxon>
    </lineage>
</organism>
<dbReference type="RefSeq" id="XP_040774877.1">
    <property type="nucleotide sequence ID" value="XM_040917526.1"/>
</dbReference>
<evidence type="ECO:0000256" key="3">
    <source>
        <dbReference type="ARBA" id="ARBA00022833"/>
    </source>
</evidence>
<dbReference type="Gene3D" id="3.90.1590.10">
    <property type="entry name" value="glutathione-dependent formaldehyde- activating enzyme (gfa)"/>
    <property type="match status" value="1"/>
</dbReference>
<keyword evidence="4" id="KW-0456">Lyase</keyword>
<dbReference type="InterPro" id="IPR006913">
    <property type="entry name" value="CENP-V/GFA"/>
</dbReference>
<dbReference type="PANTHER" id="PTHR33337">
    <property type="entry name" value="GFA DOMAIN-CONTAINING PROTEIN"/>
    <property type="match status" value="1"/>
</dbReference>
<dbReference type="GO" id="GO:0046872">
    <property type="term" value="F:metal ion binding"/>
    <property type="evidence" value="ECO:0007669"/>
    <property type="project" value="UniProtKB-KW"/>
</dbReference>
<protein>
    <recommendedName>
        <fullName evidence="5">CENP-V/GFA domain-containing protein</fullName>
    </recommendedName>
</protein>
<dbReference type="InterPro" id="IPR011057">
    <property type="entry name" value="Mss4-like_sf"/>
</dbReference>
<accession>A0A9P4XZS8</accession>
<dbReference type="Proteomes" id="UP000803844">
    <property type="component" value="Unassembled WGS sequence"/>
</dbReference>
<name>A0A9P4XZS8_CRYP1</name>
<evidence type="ECO:0000259" key="5">
    <source>
        <dbReference type="PROSITE" id="PS51891"/>
    </source>
</evidence>
<keyword evidence="7" id="KW-1185">Reference proteome</keyword>
<feature type="domain" description="CENP-V/GFA" evidence="5">
    <location>
        <begin position="25"/>
        <end position="138"/>
    </location>
</feature>
<dbReference type="OrthoDB" id="9970124at2759"/>
<dbReference type="Pfam" id="PF04828">
    <property type="entry name" value="GFA"/>
    <property type="match status" value="1"/>
</dbReference>
<keyword evidence="2" id="KW-0479">Metal-binding</keyword>
<evidence type="ECO:0000256" key="2">
    <source>
        <dbReference type="ARBA" id="ARBA00022723"/>
    </source>
</evidence>
<keyword evidence="3" id="KW-0862">Zinc</keyword>
<proteinExistence type="inferred from homology"/>
<reference evidence="6" key="1">
    <citation type="journal article" date="2020" name="Phytopathology">
        <title>Genome sequence of the chestnut blight fungus Cryphonectria parasitica EP155: A fundamental resource for an archetypical invasive plant pathogen.</title>
        <authorList>
            <person name="Crouch J.A."/>
            <person name="Dawe A."/>
            <person name="Aerts A."/>
            <person name="Barry K."/>
            <person name="Churchill A.C.L."/>
            <person name="Grimwood J."/>
            <person name="Hillman B."/>
            <person name="Milgroom M.G."/>
            <person name="Pangilinan J."/>
            <person name="Smith M."/>
            <person name="Salamov A."/>
            <person name="Schmutz J."/>
            <person name="Yadav J."/>
            <person name="Grigoriev I.V."/>
            <person name="Nuss D."/>
        </authorList>
    </citation>
    <scope>NUCLEOTIDE SEQUENCE</scope>
    <source>
        <strain evidence="6">EP155</strain>
    </source>
</reference>
<comment type="caution">
    <text evidence="6">The sequence shown here is derived from an EMBL/GenBank/DDBJ whole genome shotgun (WGS) entry which is preliminary data.</text>
</comment>
<evidence type="ECO:0000313" key="7">
    <source>
        <dbReference type="Proteomes" id="UP000803844"/>
    </source>
</evidence>
<dbReference type="PROSITE" id="PS51891">
    <property type="entry name" value="CENP_V_GFA"/>
    <property type="match status" value="1"/>
</dbReference>
<evidence type="ECO:0000313" key="6">
    <source>
        <dbReference type="EMBL" id="KAF3763916.1"/>
    </source>
</evidence>
<dbReference type="GeneID" id="63834655"/>
<dbReference type="PANTHER" id="PTHR33337:SF40">
    <property type="entry name" value="CENP-V_GFA DOMAIN-CONTAINING PROTEIN-RELATED"/>
    <property type="match status" value="1"/>
</dbReference>
<evidence type="ECO:0000256" key="1">
    <source>
        <dbReference type="ARBA" id="ARBA00005495"/>
    </source>
</evidence>
<evidence type="ECO:0000256" key="4">
    <source>
        <dbReference type="ARBA" id="ARBA00023239"/>
    </source>
</evidence>